<protein>
    <recommendedName>
        <fullName evidence="3">F-box domain-containing protein</fullName>
    </recommendedName>
</protein>
<keyword evidence="2" id="KW-1185">Reference proteome</keyword>
<organism evidence="1 2">
    <name type="scientific">Stereum hirsutum (strain FP-91666)</name>
    <name type="common">White-rot fungus</name>
    <dbReference type="NCBI Taxonomy" id="721885"/>
    <lineage>
        <taxon>Eukaryota</taxon>
        <taxon>Fungi</taxon>
        <taxon>Dikarya</taxon>
        <taxon>Basidiomycota</taxon>
        <taxon>Agaricomycotina</taxon>
        <taxon>Agaricomycetes</taxon>
        <taxon>Russulales</taxon>
        <taxon>Stereaceae</taxon>
        <taxon>Stereum</taxon>
    </lineage>
</organism>
<evidence type="ECO:0000313" key="2">
    <source>
        <dbReference type="Proteomes" id="UP000053927"/>
    </source>
</evidence>
<dbReference type="Proteomes" id="UP000053927">
    <property type="component" value="Unassembled WGS sequence"/>
</dbReference>
<name>R7RXJ9_STEHR</name>
<sequence length="590" mass="66732">MSFLPMSDIATCTQVCQSWLGPAILRLYRELDFGFFAGMLGLPFMYDVPDPTERRLVIPKEMIIPKWRWDLYKPLFVHTKALYDNSVYGYRGMTPESIDVIARSWYFGAMFPNLEHLYLLSSSLIPVFNSPSLKSAHITPAAARDTNISFLGALSETAMNSHSLTEIMIIPGEVDEGPIVDHDEVRIASMNAYTMSRTLIRVSLPLYYLTPCLLHILSTLPCLEIIDMVTKTSASPTLEDGWTGPMDAVGSFRTSQDNSFPMLRAGSFPMLHTICIAFNDPMAAVELLRKPHFPVDRISRYTIRISGQAYTNMSVGIRLIIETLAQRKSPVTDLTINTAAASGTPVSALSHHDVISYYDLVKLRELSHLLRFHLVHNSPVNITNHGLTLLIKNWNIKSLILNPSPLIYTLSSLTPDVLLEVARNCPTIRELGLFLDTSIGDLTLPTFGPVMSRLERLHLGNSFMTVGDHRRSRQIASFLSNMTNQLPFILMPREQEPRLDATFHRIVIVDPTTLGLEYDGENQLPYLDEEWRFVCNNLESVRERDLALVEVECLRYNIEVLHMTCRRLESQLVVAKRLPRQGKSTPFFSK</sequence>
<dbReference type="GeneID" id="18802504"/>
<dbReference type="RefSeq" id="XP_007311805.1">
    <property type="nucleotide sequence ID" value="XM_007311743.1"/>
</dbReference>
<gene>
    <name evidence="1" type="ORF">STEHIDRAFT_164013</name>
</gene>
<dbReference type="EMBL" id="JH687412">
    <property type="protein sequence ID" value="EIM79097.1"/>
    <property type="molecule type" value="Genomic_DNA"/>
</dbReference>
<evidence type="ECO:0008006" key="3">
    <source>
        <dbReference type="Google" id="ProtNLM"/>
    </source>
</evidence>
<dbReference type="KEGG" id="shs:STEHIDRAFT_164013"/>
<dbReference type="InterPro" id="IPR032675">
    <property type="entry name" value="LRR_dom_sf"/>
</dbReference>
<evidence type="ECO:0000313" key="1">
    <source>
        <dbReference type="EMBL" id="EIM79097.1"/>
    </source>
</evidence>
<dbReference type="SUPFAM" id="SSF52047">
    <property type="entry name" value="RNI-like"/>
    <property type="match status" value="1"/>
</dbReference>
<reference evidence="2" key="1">
    <citation type="journal article" date="2012" name="Science">
        <title>The Paleozoic origin of enzymatic lignin decomposition reconstructed from 31 fungal genomes.</title>
        <authorList>
            <person name="Floudas D."/>
            <person name="Binder M."/>
            <person name="Riley R."/>
            <person name="Barry K."/>
            <person name="Blanchette R.A."/>
            <person name="Henrissat B."/>
            <person name="Martinez A.T."/>
            <person name="Otillar R."/>
            <person name="Spatafora J.W."/>
            <person name="Yadav J.S."/>
            <person name="Aerts A."/>
            <person name="Benoit I."/>
            <person name="Boyd A."/>
            <person name="Carlson A."/>
            <person name="Copeland A."/>
            <person name="Coutinho P.M."/>
            <person name="de Vries R.P."/>
            <person name="Ferreira P."/>
            <person name="Findley K."/>
            <person name="Foster B."/>
            <person name="Gaskell J."/>
            <person name="Glotzer D."/>
            <person name="Gorecki P."/>
            <person name="Heitman J."/>
            <person name="Hesse C."/>
            <person name="Hori C."/>
            <person name="Igarashi K."/>
            <person name="Jurgens J.A."/>
            <person name="Kallen N."/>
            <person name="Kersten P."/>
            <person name="Kohler A."/>
            <person name="Kuees U."/>
            <person name="Kumar T.K.A."/>
            <person name="Kuo A."/>
            <person name="LaButti K."/>
            <person name="Larrondo L.F."/>
            <person name="Lindquist E."/>
            <person name="Ling A."/>
            <person name="Lombard V."/>
            <person name="Lucas S."/>
            <person name="Lundell T."/>
            <person name="Martin R."/>
            <person name="McLaughlin D.J."/>
            <person name="Morgenstern I."/>
            <person name="Morin E."/>
            <person name="Murat C."/>
            <person name="Nagy L.G."/>
            <person name="Nolan M."/>
            <person name="Ohm R.A."/>
            <person name="Patyshakuliyeva A."/>
            <person name="Rokas A."/>
            <person name="Ruiz-Duenas F.J."/>
            <person name="Sabat G."/>
            <person name="Salamov A."/>
            <person name="Samejima M."/>
            <person name="Schmutz J."/>
            <person name="Slot J.C."/>
            <person name="St John F."/>
            <person name="Stenlid J."/>
            <person name="Sun H."/>
            <person name="Sun S."/>
            <person name="Syed K."/>
            <person name="Tsang A."/>
            <person name="Wiebenga A."/>
            <person name="Young D."/>
            <person name="Pisabarro A."/>
            <person name="Eastwood D.C."/>
            <person name="Martin F."/>
            <person name="Cullen D."/>
            <person name="Grigoriev I.V."/>
            <person name="Hibbett D.S."/>
        </authorList>
    </citation>
    <scope>NUCLEOTIDE SEQUENCE [LARGE SCALE GENOMIC DNA]</scope>
    <source>
        <strain evidence="2">FP-91666</strain>
    </source>
</reference>
<dbReference type="Gene3D" id="3.80.10.10">
    <property type="entry name" value="Ribonuclease Inhibitor"/>
    <property type="match status" value="1"/>
</dbReference>
<proteinExistence type="predicted"/>
<accession>R7RXJ9</accession>
<dbReference type="AlphaFoldDB" id="R7RXJ9"/>